<sequence length="268" mass="30366">MMHFLPIPSHIETFEGNSGKGTQVAPRPLPLIQFPVSYFEARCAWRFRGWVSVSELSCYRQKSSRNSLRDGTINGLDSKRVLSTFKENHSFEELPYIGFMFYLLWIPFESWKSGRPSKMGLLWIQGRFLTKTVLSIILGSKIFSTICIPTPHRAALLYSRCFAAITAGNIVWGSQGFRNPSALAISLSRAQYHEAWVDPLEPIYRVSSICCTIRTACSESGELRLRRGARLNARTRFLIPRLSVLVASTEQWSNLWSDDVTTIMATAC</sequence>
<evidence type="ECO:0000313" key="2">
    <source>
        <dbReference type="Proteomes" id="UP001175226"/>
    </source>
</evidence>
<accession>A0AA39MWA3</accession>
<reference evidence="1" key="1">
    <citation type="submission" date="2023-06" db="EMBL/GenBank/DDBJ databases">
        <authorList>
            <consortium name="Lawrence Berkeley National Laboratory"/>
            <person name="Ahrendt S."/>
            <person name="Sahu N."/>
            <person name="Indic B."/>
            <person name="Wong-Bajracharya J."/>
            <person name="Merenyi Z."/>
            <person name="Ke H.-M."/>
            <person name="Monk M."/>
            <person name="Kocsube S."/>
            <person name="Drula E."/>
            <person name="Lipzen A."/>
            <person name="Balint B."/>
            <person name="Henrissat B."/>
            <person name="Andreopoulos B."/>
            <person name="Martin F.M."/>
            <person name="Harder C.B."/>
            <person name="Rigling D."/>
            <person name="Ford K.L."/>
            <person name="Foster G.D."/>
            <person name="Pangilinan J."/>
            <person name="Papanicolaou A."/>
            <person name="Barry K."/>
            <person name="LaButti K."/>
            <person name="Viragh M."/>
            <person name="Koriabine M."/>
            <person name="Yan M."/>
            <person name="Riley R."/>
            <person name="Champramary S."/>
            <person name="Plett K.L."/>
            <person name="Tsai I.J."/>
            <person name="Slot J."/>
            <person name="Sipos G."/>
            <person name="Plett J."/>
            <person name="Nagy L.G."/>
            <person name="Grigoriev I.V."/>
        </authorList>
    </citation>
    <scope>NUCLEOTIDE SEQUENCE</scope>
    <source>
        <strain evidence="1">FPL87.14</strain>
    </source>
</reference>
<name>A0AA39MWA3_9AGAR</name>
<keyword evidence="2" id="KW-1185">Reference proteome</keyword>
<dbReference type="AlphaFoldDB" id="A0AA39MWA3"/>
<evidence type="ECO:0000313" key="1">
    <source>
        <dbReference type="EMBL" id="KAK0449401.1"/>
    </source>
</evidence>
<dbReference type="EMBL" id="JAUEPT010000008">
    <property type="protein sequence ID" value="KAK0449401.1"/>
    <property type="molecule type" value="Genomic_DNA"/>
</dbReference>
<dbReference type="Proteomes" id="UP001175226">
    <property type="component" value="Unassembled WGS sequence"/>
</dbReference>
<organism evidence="1 2">
    <name type="scientific">Armillaria borealis</name>
    <dbReference type="NCBI Taxonomy" id="47425"/>
    <lineage>
        <taxon>Eukaryota</taxon>
        <taxon>Fungi</taxon>
        <taxon>Dikarya</taxon>
        <taxon>Basidiomycota</taxon>
        <taxon>Agaricomycotina</taxon>
        <taxon>Agaricomycetes</taxon>
        <taxon>Agaricomycetidae</taxon>
        <taxon>Agaricales</taxon>
        <taxon>Marasmiineae</taxon>
        <taxon>Physalacriaceae</taxon>
        <taxon>Armillaria</taxon>
    </lineage>
</organism>
<gene>
    <name evidence="1" type="ORF">EV421DRAFT_1412209</name>
</gene>
<protein>
    <submittedName>
        <fullName evidence="1">Uncharacterized protein</fullName>
    </submittedName>
</protein>
<comment type="caution">
    <text evidence="1">The sequence shown here is derived from an EMBL/GenBank/DDBJ whole genome shotgun (WGS) entry which is preliminary data.</text>
</comment>
<proteinExistence type="predicted"/>